<gene>
    <name evidence="1" type="ORF">BJG93_28145</name>
</gene>
<evidence type="ECO:0000313" key="1">
    <source>
        <dbReference type="EMBL" id="APA90102.1"/>
    </source>
</evidence>
<protein>
    <submittedName>
        <fullName evidence="1">Uncharacterized protein</fullName>
    </submittedName>
</protein>
<reference evidence="1" key="1">
    <citation type="submission" date="2016-09" db="EMBL/GenBank/DDBJ databases">
        <title>The Complete Genome of Burkholderia sprentiae wsm5005.</title>
        <authorList>
            <person name="De Meyer S."/>
            <person name="Wang P."/>
            <person name="Terpolilli J."/>
        </authorList>
    </citation>
    <scope>NUCLEOTIDE SEQUENCE</scope>
    <source>
        <strain evidence="1">WSM5005</strain>
        <plasmid evidence="1">pl1WSM5005</plasmid>
    </source>
</reference>
<sequence length="72" mass="7868">MAMTQRYSSESLQRTARLIQERFNMSAARSEQLAAEALNGIDAHGLDPDDWSTVAATVDVVVRTWISGDAGQ</sequence>
<reference evidence="1" key="2">
    <citation type="submission" date="2021-06" db="EMBL/GenBank/DDBJ databases">
        <authorList>
            <person name="Rogers T.H."/>
            <person name="Ramsay J.P."/>
            <person name="Wang P."/>
            <person name="Terpolilli J."/>
        </authorList>
    </citation>
    <scope>NUCLEOTIDE SEQUENCE</scope>
    <source>
        <strain evidence="1">WSM5005</strain>
        <plasmid evidence="1">pl1WSM5005</plasmid>
    </source>
</reference>
<dbReference type="Proteomes" id="UP000179860">
    <property type="component" value="Plasmid pl1WSM5005"/>
</dbReference>
<keyword evidence="1" id="KW-0614">Plasmid</keyword>
<keyword evidence="2" id="KW-1185">Reference proteome</keyword>
<proteinExistence type="predicted"/>
<organism evidence="1 2">
    <name type="scientific">Paraburkholderia sprentiae WSM5005</name>
    <dbReference type="NCBI Taxonomy" id="754502"/>
    <lineage>
        <taxon>Bacteria</taxon>
        <taxon>Pseudomonadati</taxon>
        <taxon>Pseudomonadota</taxon>
        <taxon>Betaproteobacteria</taxon>
        <taxon>Burkholderiales</taxon>
        <taxon>Burkholderiaceae</taxon>
        <taxon>Paraburkholderia</taxon>
    </lineage>
</organism>
<accession>A0ACA8AWP1</accession>
<evidence type="ECO:0000313" key="2">
    <source>
        <dbReference type="Proteomes" id="UP000179860"/>
    </source>
</evidence>
<name>A0ACA8AWP1_9BURK</name>
<dbReference type="EMBL" id="CP017563">
    <property type="protein sequence ID" value="APA90102.1"/>
    <property type="molecule type" value="Genomic_DNA"/>
</dbReference>
<geneLocation type="plasmid" evidence="1 2">
    <name>pl1WSM5005</name>
</geneLocation>